<evidence type="ECO:0000259" key="4">
    <source>
        <dbReference type="Pfam" id="PF00085"/>
    </source>
</evidence>
<keyword evidence="3" id="KW-0472">Membrane</keyword>
<accession>A0A9P6AKH4</accession>
<proteinExistence type="predicted"/>
<evidence type="ECO:0000256" key="1">
    <source>
        <dbReference type="ARBA" id="ARBA00023157"/>
    </source>
</evidence>
<feature type="domain" description="Thioredoxin" evidence="4">
    <location>
        <begin position="20"/>
        <end position="100"/>
    </location>
</feature>
<dbReference type="InterPro" id="IPR013766">
    <property type="entry name" value="Thioredoxin_domain"/>
</dbReference>
<dbReference type="Proteomes" id="UP000886523">
    <property type="component" value="Unassembled WGS sequence"/>
</dbReference>
<dbReference type="SUPFAM" id="SSF52833">
    <property type="entry name" value="Thioredoxin-like"/>
    <property type="match status" value="1"/>
</dbReference>
<dbReference type="Pfam" id="PF00085">
    <property type="entry name" value="Thioredoxin"/>
    <property type="match status" value="1"/>
</dbReference>
<evidence type="ECO:0000313" key="5">
    <source>
        <dbReference type="EMBL" id="KAF9507014.1"/>
    </source>
</evidence>
<dbReference type="CDD" id="cd02947">
    <property type="entry name" value="TRX_family"/>
    <property type="match status" value="1"/>
</dbReference>
<gene>
    <name evidence="5" type="ORF">BS47DRAFT_1373991</name>
</gene>
<feature type="region of interest" description="Disordered" evidence="2">
    <location>
        <begin position="102"/>
        <end position="128"/>
    </location>
</feature>
<comment type="caution">
    <text evidence="5">The sequence shown here is derived from an EMBL/GenBank/DDBJ whole genome shotgun (WGS) entry which is preliminary data.</text>
</comment>
<dbReference type="OrthoDB" id="10263751at2759"/>
<organism evidence="5 6">
    <name type="scientific">Hydnum rufescens UP504</name>
    <dbReference type="NCBI Taxonomy" id="1448309"/>
    <lineage>
        <taxon>Eukaryota</taxon>
        <taxon>Fungi</taxon>
        <taxon>Dikarya</taxon>
        <taxon>Basidiomycota</taxon>
        <taxon>Agaricomycotina</taxon>
        <taxon>Agaricomycetes</taxon>
        <taxon>Cantharellales</taxon>
        <taxon>Hydnaceae</taxon>
        <taxon>Hydnum</taxon>
    </lineage>
</organism>
<name>A0A9P6AKH4_9AGAM</name>
<dbReference type="InterPro" id="IPR036249">
    <property type="entry name" value="Thioredoxin-like_sf"/>
</dbReference>
<evidence type="ECO:0000313" key="6">
    <source>
        <dbReference type="Proteomes" id="UP000886523"/>
    </source>
</evidence>
<dbReference type="Gene3D" id="3.40.30.10">
    <property type="entry name" value="Glutaredoxin"/>
    <property type="match status" value="1"/>
</dbReference>
<feature type="transmembrane region" description="Helical" evidence="3">
    <location>
        <begin position="149"/>
        <end position="167"/>
    </location>
</feature>
<evidence type="ECO:0000256" key="3">
    <source>
        <dbReference type="SAM" id="Phobius"/>
    </source>
</evidence>
<dbReference type="EMBL" id="MU129092">
    <property type="protein sequence ID" value="KAF9507014.1"/>
    <property type="molecule type" value="Genomic_DNA"/>
</dbReference>
<keyword evidence="3" id="KW-0812">Transmembrane</keyword>
<evidence type="ECO:0000256" key="2">
    <source>
        <dbReference type="SAM" id="MobiDB-lite"/>
    </source>
</evidence>
<dbReference type="AlphaFoldDB" id="A0A9P6AKH4"/>
<keyword evidence="3" id="KW-1133">Transmembrane helix</keyword>
<sequence length="170" mass="18204">MSTITHISSLPDLTRVLEANKNKLSVIDFHASCHQIAPKYEALSKEHTNVAFTKCDVDAAQDVSQKYGITAMPSFVFIKNGQKVDLVRGANPKALEEAIKKHSSGSTGGFSGQGHTLGSSATPSSVPTPSETITPFAVLESWAKLDPQVQILLLLVGGFVGFLLLSFHCH</sequence>
<dbReference type="PANTHER" id="PTHR46115">
    <property type="entry name" value="THIOREDOXIN-LIKE PROTEIN 1"/>
    <property type="match status" value="1"/>
</dbReference>
<reference evidence="5" key="1">
    <citation type="journal article" date="2020" name="Nat. Commun.">
        <title>Large-scale genome sequencing of mycorrhizal fungi provides insights into the early evolution of symbiotic traits.</title>
        <authorList>
            <person name="Miyauchi S."/>
            <person name="Kiss E."/>
            <person name="Kuo A."/>
            <person name="Drula E."/>
            <person name="Kohler A."/>
            <person name="Sanchez-Garcia M."/>
            <person name="Morin E."/>
            <person name="Andreopoulos B."/>
            <person name="Barry K.W."/>
            <person name="Bonito G."/>
            <person name="Buee M."/>
            <person name="Carver A."/>
            <person name="Chen C."/>
            <person name="Cichocki N."/>
            <person name="Clum A."/>
            <person name="Culley D."/>
            <person name="Crous P.W."/>
            <person name="Fauchery L."/>
            <person name="Girlanda M."/>
            <person name="Hayes R.D."/>
            <person name="Keri Z."/>
            <person name="LaButti K."/>
            <person name="Lipzen A."/>
            <person name="Lombard V."/>
            <person name="Magnuson J."/>
            <person name="Maillard F."/>
            <person name="Murat C."/>
            <person name="Nolan M."/>
            <person name="Ohm R.A."/>
            <person name="Pangilinan J."/>
            <person name="Pereira M.F."/>
            <person name="Perotto S."/>
            <person name="Peter M."/>
            <person name="Pfister S."/>
            <person name="Riley R."/>
            <person name="Sitrit Y."/>
            <person name="Stielow J.B."/>
            <person name="Szollosi G."/>
            <person name="Zifcakova L."/>
            <person name="Stursova M."/>
            <person name="Spatafora J.W."/>
            <person name="Tedersoo L."/>
            <person name="Vaario L.M."/>
            <person name="Yamada A."/>
            <person name="Yan M."/>
            <person name="Wang P."/>
            <person name="Xu J."/>
            <person name="Bruns T."/>
            <person name="Baldrian P."/>
            <person name="Vilgalys R."/>
            <person name="Dunand C."/>
            <person name="Henrissat B."/>
            <person name="Grigoriev I.V."/>
            <person name="Hibbett D."/>
            <person name="Nagy L.G."/>
            <person name="Martin F.M."/>
        </authorList>
    </citation>
    <scope>NUCLEOTIDE SEQUENCE</scope>
    <source>
        <strain evidence="5">UP504</strain>
    </source>
</reference>
<keyword evidence="6" id="KW-1185">Reference proteome</keyword>
<protein>
    <recommendedName>
        <fullName evidence="4">Thioredoxin domain-containing protein</fullName>
    </recommendedName>
</protein>
<keyword evidence="1" id="KW-1015">Disulfide bond</keyword>
<feature type="compositionally biased region" description="Low complexity" evidence="2">
    <location>
        <begin position="119"/>
        <end position="128"/>
    </location>
</feature>